<accession>A0A9X9FWG8</accession>
<dbReference type="Gene3D" id="2.50.20.10">
    <property type="entry name" value="Lipoprotein localisation LolA/LolB/LppX"/>
    <property type="match status" value="1"/>
</dbReference>
<dbReference type="Proteomes" id="UP000316123">
    <property type="component" value="Unassembled WGS sequence"/>
</dbReference>
<dbReference type="CDD" id="cd16329">
    <property type="entry name" value="LolA_like"/>
    <property type="match status" value="1"/>
</dbReference>
<feature type="chain" id="PRO_5040910981" evidence="1">
    <location>
        <begin position="23"/>
        <end position="453"/>
    </location>
</feature>
<dbReference type="RefSeq" id="WP_074845559.1">
    <property type="nucleotide sequence ID" value="NZ_FNSU01000002.1"/>
</dbReference>
<dbReference type="EMBL" id="VFEQ01000014">
    <property type="protein sequence ID" value="TWR56184.1"/>
    <property type="molecule type" value="Genomic_DNA"/>
</dbReference>
<name>A0A9X9FWG8_PSEMA</name>
<evidence type="ECO:0000313" key="3">
    <source>
        <dbReference type="Proteomes" id="UP000316123"/>
    </source>
</evidence>
<feature type="signal peptide" evidence="1">
    <location>
        <begin position="1"/>
        <end position="22"/>
    </location>
</feature>
<evidence type="ECO:0000256" key="1">
    <source>
        <dbReference type="SAM" id="SignalP"/>
    </source>
</evidence>
<sequence length="453" mass="50635">MKVSIKSIAFAAFALSAGQTHAAVSAQEAQQLGSSLTPWGAEKAGNAQGTIPAYTGTAKAPASYDPKKPGIHPDPFSEDEPLYTISAGNMATYSKQLSAGVQEMLRRYPGYKLNIYPTRRNANYAQWVNDNSIKNATQCKTINDGNGVEGCIGGVPFPIPKTGNEVMWNRLLQFDAPSVEGTINVWLVDGAGKQIHQGEDQIRVEIPYYDRTKTKMEPGEIYWRWYHVATAPARVAGEALMMHDSLDMVNIGRRAWQYLPGQRRTKLSPDLAYDTPAPQSGGSFNMDDNLLFLGAMDRFDWKLVGKQEMFIPYNNYKVKDQVQCPYSKLLSRNYIEPECTRWELHRVWVVEATIKPGVRHNYHKRVFYLDEDVFSGLADNYDAAGKIYRTVQQFPTSRYEAEGNDNSFTVYHDLSTGSYAFTVGPSASGTTYATPPKDPRFWSPESLAGRGIR</sequence>
<protein>
    <submittedName>
        <fullName evidence="2">DUF1329 domain-containing protein</fullName>
    </submittedName>
</protein>
<dbReference type="Pfam" id="PF07044">
    <property type="entry name" value="DUF1329"/>
    <property type="match status" value="1"/>
</dbReference>
<comment type="caution">
    <text evidence="2">The sequence shown here is derived from an EMBL/GenBank/DDBJ whole genome shotgun (WGS) entry which is preliminary data.</text>
</comment>
<dbReference type="AlphaFoldDB" id="A0A9X9FWG8"/>
<proteinExistence type="predicted"/>
<evidence type="ECO:0000313" key="2">
    <source>
        <dbReference type="EMBL" id="TWR56184.1"/>
    </source>
</evidence>
<keyword evidence="1" id="KW-0732">Signal</keyword>
<dbReference type="OrthoDB" id="178023at2"/>
<reference evidence="2 3" key="1">
    <citation type="submission" date="2019-06" db="EMBL/GenBank/DDBJ databases">
        <title>Pseudomonas bimorpha sp. nov. isolated from bovine raw milk and skim milk concentrate.</title>
        <authorList>
            <person name="Hofmann K."/>
            <person name="Huptas C."/>
            <person name="Doll E."/>
            <person name="Scherer S."/>
            <person name="Wenning M."/>
        </authorList>
    </citation>
    <scope>NUCLEOTIDE SEQUENCE [LARGE SCALE GENOMIC DNA]</scope>
    <source>
        <strain evidence="2 3">DSM 13124</strain>
    </source>
</reference>
<gene>
    <name evidence="2" type="ORF">FIV41_20580</name>
</gene>
<organism evidence="2 3">
    <name type="scientific">Pseudomonas marginalis</name>
    <name type="common">Pseudomonas panacis</name>
    <dbReference type="NCBI Taxonomy" id="298"/>
    <lineage>
        <taxon>Bacteria</taxon>
        <taxon>Pseudomonadati</taxon>
        <taxon>Pseudomonadota</taxon>
        <taxon>Gammaproteobacteria</taxon>
        <taxon>Pseudomonadales</taxon>
        <taxon>Pseudomonadaceae</taxon>
        <taxon>Pseudomonas</taxon>
    </lineage>
</organism>
<dbReference type="InterPro" id="IPR010752">
    <property type="entry name" value="DUF1329"/>
</dbReference>